<protein>
    <submittedName>
        <fullName evidence="2">Uncharacterized protein</fullName>
    </submittedName>
</protein>
<feature type="transmembrane region" description="Helical" evidence="1">
    <location>
        <begin position="67"/>
        <end position="87"/>
    </location>
</feature>
<keyword evidence="3" id="KW-1185">Reference proteome</keyword>
<feature type="transmembrane region" description="Helical" evidence="1">
    <location>
        <begin position="94"/>
        <end position="115"/>
    </location>
</feature>
<sequence>MLGFLERRGWIVLAVLAGVLVMFGAWDVPRGLEADPAISYGLTGKTLVQLRAESADAYEVADVTVRWGGISILTLALLLLAIIVTAYRDGQRWAWWTLWLLPLWSASVAAMGFVVDLAPGTAPPPPMVSGPIFFAIAAAILLGSARRFFRPATMDEKAAVS</sequence>
<dbReference type="RefSeq" id="WP_205120966.1">
    <property type="nucleotide sequence ID" value="NZ_JAFBCM010000001.1"/>
</dbReference>
<keyword evidence="1" id="KW-0812">Transmembrane</keyword>
<keyword evidence="1" id="KW-1133">Transmembrane helix</keyword>
<evidence type="ECO:0000256" key="1">
    <source>
        <dbReference type="SAM" id="Phobius"/>
    </source>
</evidence>
<dbReference type="EMBL" id="JBHRZH010000021">
    <property type="protein sequence ID" value="MFC3763836.1"/>
    <property type="molecule type" value="Genomic_DNA"/>
</dbReference>
<evidence type="ECO:0000313" key="3">
    <source>
        <dbReference type="Proteomes" id="UP001595699"/>
    </source>
</evidence>
<organism evidence="2 3">
    <name type="scientific">Tenggerimyces flavus</name>
    <dbReference type="NCBI Taxonomy" id="1708749"/>
    <lineage>
        <taxon>Bacteria</taxon>
        <taxon>Bacillati</taxon>
        <taxon>Actinomycetota</taxon>
        <taxon>Actinomycetes</taxon>
        <taxon>Propionibacteriales</taxon>
        <taxon>Nocardioidaceae</taxon>
        <taxon>Tenggerimyces</taxon>
    </lineage>
</organism>
<comment type="caution">
    <text evidence="2">The sequence shown here is derived from an EMBL/GenBank/DDBJ whole genome shotgun (WGS) entry which is preliminary data.</text>
</comment>
<name>A0ABV7YGS1_9ACTN</name>
<evidence type="ECO:0000313" key="2">
    <source>
        <dbReference type="EMBL" id="MFC3763836.1"/>
    </source>
</evidence>
<feature type="transmembrane region" description="Helical" evidence="1">
    <location>
        <begin position="127"/>
        <end position="145"/>
    </location>
</feature>
<proteinExistence type="predicted"/>
<reference evidence="3" key="1">
    <citation type="journal article" date="2019" name="Int. J. Syst. Evol. Microbiol.">
        <title>The Global Catalogue of Microorganisms (GCM) 10K type strain sequencing project: providing services to taxonomists for standard genome sequencing and annotation.</title>
        <authorList>
            <consortium name="The Broad Institute Genomics Platform"/>
            <consortium name="The Broad Institute Genome Sequencing Center for Infectious Disease"/>
            <person name="Wu L."/>
            <person name="Ma J."/>
        </authorList>
    </citation>
    <scope>NUCLEOTIDE SEQUENCE [LARGE SCALE GENOMIC DNA]</scope>
    <source>
        <strain evidence="3">CGMCC 4.7241</strain>
    </source>
</reference>
<accession>A0ABV7YGS1</accession>
<feature type="transmembrane region" description="Helical" evidence="1">
    <location>
        <begin position="9"/>
        <end position="26"/>
    </location>
</feature>
<gene>
    <name evidence="2" type="ORF">ACFOUW_23560</name>
</gene>
<dbReference type="Proteomes" id="UP001595699">
    <property type="component" value="Unassembled WGS sequence"/>
</dbReference>
<keyword evidence="1" id="KW-0472">Membrane</keyword>